<dbReference type="RefSeq" id="WP_095991324.1">
    <property type="nucleotide sequence ID" value="NZ_CP022098.1"/>
</dbReference>
<evidence type="ECO:0000256" key="6">
    <source>
        <dbReference type="ARBA" id="ARBA00022840"/>
    </source>
</evidence>
<dbReference type="FunFam" id="1.10.1140.10:FF:000001">
    <property type="entry name" value="ATP synthase subunit beta"/>
    <property type="match status" value="1"/>
</dbReference>
<dbReference type="EC" id="7.1.2.2" evidence="14"/>
<keyword evidence="10 14" id="KW-0139">CF(1)</keyword>
<dbReference type="HAMAP" id="MF_01347">
    <property type="entry name" value="ATP_synth_beta_bact"/>
    <property type="match status" value="1"/>
</dbReference>
<dbReference type="Pfam" id="PF00006">
    <property type="entry name" value="ATP-synt_ab"/>
    <property type="match status" value="1"/>
</dbReference>
<dbReference type="KEGG" id="cfus:CYFUS_009467"/>
<dbReference type="InterPro" id="IPR027417">
    <property type="entry name" value="P-loop_NTPase"/>
</dbReference>
<dbReference type="Pfam" id="PF22919">
    <property type="entry name" value="ATP-synt_VA_C"/>
    <property type="match status" value="1"/>
</dbReference>
<reference evidence="16 17" key="1">
    <citation type="submission" date="2017-06" db="EMBL/GenBank/DDBJ databases">
        <title>Sequencing and comparative analysis of myxobacterial genomes.</title>
        <authorList>
            <person name="Rupp O."/>
            <person name="Goesmann A."/>
            <person name="Sogaard-Andersen L."/>
        </authorList>
    </citation>
    <scope>NUCLEOTIDE SEQUENCE [LARGE SCALE GENOMIC DNA]</scope>
    <source>
        <strain evidence="16 17">DSM 52655</strain>
    </source>
</reference>
<dbReference type="SUPFAM" id="SSF50615">
    <property type="entry name" value="N-terminal domain of alpha and beta subunits of F1 ATP synthase"/>
    <property type="match status" value="1"/>
</dbReference>
<dbReference type="Proteomes" id="UP000217257">
    <property type="component" value="Chromosome"/>
</dbReference>
<dbReference type="PROSITE" id="PS00152">
    <property type="entry name" value="ATPASE_ALPHA_BETA"/>
    <property type="match status" value="1"/>
</dbReference>
<dbReference type="NCBIfam" id="TIGR01039">
    <property type="entry name" value="atpD"/>
    <property type="match status" value="1"/>
</dbReference>
<dbReference type="GO" id="GO:0005886">
    <property type="term" value="C:plasma membrane"/>
    <property type="evidence" value="ECO:0007669"/>
    <property type="project" value="UniProtKB-SubCell"/>
</dbReference>
<keyword evidence="14" id="KW-1003">Cell membrane</keyword>
<organism evidence="16 17">
    <name type="scientific">Cystobacter fuscus</name>
    <dbReference type="NCBI Taxonomy" id="43"/>
    <lineage>
        <taxon>Bacteria</taxon>
        <taxon>Pseudomonadati</taxon>
        <taxon>Myxococcota</taxon>
        <taxon>Myxococcia</taxon>
        <taxon>Myxococcales</taxon>
        <taxon>Cystobacterineae</taxon>
        <taxon>Archangiaceae</taxon>
        <taxon>Cystobacter</taxon>
    </lineage>
</organism>
<evidence type="ECO:0000256" key="2">
    <source>
        <dbReference type="ARBA" id="ARBA00008936"/>
    </source>
</evidence>
<keyword evidence="11 14" id="KW-0066">ATP synthesis</keyword>
<evidence type="ECO:0000256" key="7">
    <source>
        <dbReference type="ARBA" id="ARBA00022967"/>
    </source>
</evidence>
<evidence type="ECO:0000259" key="15">
    <source>
        <dbReference type="SMART" id="SM00382"/>
    </source>
</evidence>
<dbReference type="InterPro" id="IPR024034">
    <property type="entry name" value="ATPase_F1/V1_b/a_C"/>
</dbReference>
<dbReference type="GO" id="GO:0046962">
    <property type="term" value="F:sodium-transporting ATPase activity, rotational mechanism"/>
    <property type="evidence" value="ECO:0007669"/>
    <property type="project" value="UniProtKB-EC"/>
</dbReference>
<gene>
    <name evidence="14" type="primary">atpD</name>
    <name evidence="16" type="ORF">CYFUS_009467</name>
</gene>
<keyword evidence="9 14" id="KW-0472">Membrane</keyword>
<dbReference type="GO" id="GO:0045259">
    <property type="term" value="C:proton-transporting ATP synthase complex"/>
    <property type="evidence" value="ECO:0007669"/>
    <property type="project" value="UniProtKB-KW"/>
</dbReference>
<comment type="similarity">
    <text evidence="2 14">Belongs to the ATPase alpha/beta chains family.</text>
</comment>
<dbReference type="CDD" id="cd18115">
    <property type="entry name" value="ATP-synt_F1_beta_N"/>
    <property type="match status" value="1"/>
</dbReference>
<dbReference type="Gene3D" id="2.40.10.170">
    <property type="match status" value="1"/>
</dbReference>
<dbReference type="PANTHER" id="PTHR15184">
    <property type="entry name" value="ATP SYNTHASE"/>
    <property type="match status" value="1"/>
</dbReference>
<dbReference type="GO" id="GO:0005524">
    <property type="term" value="F:ATP binding"/>
    <property type="evidence" value="ECO:0007669"/>
    <property type="project" value="UniProtKB-UniRule"/>
</dbReference>
<evidence type="ECO:0000256" key="10">
    <source>
        <dbReference type="ARBA" id="ARBA00023196"/>
    </source>
</evidence>
<evidence type="ECO:0000256" key="12">
    <source>
        <dbReference type="ARBA" id="ARBA00052325"/>
    </source>
</evidence>
<dbReference type="SUPFAM" id="SSF52540">
    <property type="entry name" value="P-loop containing nucleoside triphosphate hydrolases"/>
    <property type="match status" value="1"/>
</dbReference>
<evidence type="ECO:0000313" key="17">
    <source>
        <dbReference type="Proteomes" id="UP000217257"/>
    </source>
</evidence>
<proteinExistence type="inferred from homology"/>
<dbReference type="InterPro" id="IPR036121">
    <property type="entry name" value="ATPase_F1/V1/A1_a/bsu_N_sf"/>
</dbReference>
<evidence type="ECO:0000256" key="1">
    <source>
        <dbReference type="ARBA" id="ARBA00004370"/>
    </source>
</evidence>
<keyword evidence="6 14" id="KW-0067">ATP-binding</keyword>
<dbReference type="FunFam" id="3.40.50.300:FF:000026">
    <property type="entry name" value="ATP synthase subunit beta"/>
    <property type="match status" value="1"/>
</dbReference>
<dbReference type="GO" id="GO:0046933">
    <property type="term" value="F:proton-transporting ATP synthase activity, rotational mechanism"/>
    <property type="evidence" value="ECO:0007669"/>
    <property type="project" value="UniProtKB-UniRule"/>
</dbReference>
<dbReference type="PANTHER" id="PTHR15184:SF71">
    <property type="entry name" value="ATP SYNTHASE SUBUNIT BETA, MITOCHONDRIAL"/>
    <property type="match status" value="1"/>
</dbReference>
<dbReference type="AlphaFoldDB" id="A0A250JLI1"/>
<keyword evidence="7 14" id="KW-1278">Translocase</keyword>
<dbReference type="Gene3D" id="3.40.50.300">
    <property type="entry name" value="P-loop containing nucleotide triphosphate hydrolases"/>
    <property type="match status" value="1"/>
</dbReference>
<dbReference type="CDD" id="cd01133">
    <property type="entry name" value="F1-ATPase_beta_CD"/>
    <property type="match status" value="1"/>
</dbReference>
<dbReference type="InterPro" id="IPR000194">
    <property type="entry name" value="ATPase_F1/V1/A1_a/bsu_nucl-bd"/>
</dbReference>
<accession>A0A250JLI1</accession>
<dbReference type="InterPro" id="IPR020003">
    <property type="entry name" value="ATPase_a/bsu_AS"/>
</dbReference>
<keyword evidence="5 14" id="KW-0375">Hydrogen ion transport</keyword>
<dbReference type="PIRSF" id="PIRSF039072">
    <property type="entry name" value="ATPase_subunit_beta"/>
    <property type="match status" value="1"/>
</dbReference>
<evidence type="ECO:0000256" key="13">
    <source>
        <dbReference type="ARBA" id="ARBA00059242"/>
    </source>
</evidence>
<comment type="catalytic activity">
    <reaction evidence="14">
        <text>ATP + H2O + 4 H(+)(in) = ADP + phosphate + 5 H(+)(out)</text>
        <dbReference type="Rhea" id="RHEA:57720"/>
        <dbReference type="ChEBI" id="CHEBI:15377"/>
        <dbReference type="ChEBI" id="CHEBI:15378"/>
        <dbReference type="ChEBI" id="CHEBI:30616"/>
        <dbReference type="ChEBI" id="CHEBI:43474"/>
        <dbReference type="ChEBI" id="CHEBI:456216"/>
        <dbReference type="EC" id="7.1.2.2"/>
    </reaction>
</comment>
<evidence type="ECO:0000256" key="14">
    <source>
        <dbReference type="HAMAP-Rule" id="MF_01347"/>
    </source>
</evidence>
<evidence type="ECO:0000256" key="8">
    <source>
        <dbReference type="ARBA" id="ARBA00023065"/>
    </source>
</evidence>
<dbReference type="SMART" id="SM00382">
    <property type="entry name" value="AAA"/>
    <property type="match status" value="1"/>
</dbReference>
<dbReference type="CDD" id="cd18110">
    <property type="entry name" value="ATP-synt_F1_beta_C"/>
    <property type="match status" value="1"/>
</dbReference>
<evidence type="ECO:0000256" key="3">
    <source>
        <dbReference type="ARBA" id="ARBA00022448"/>
    </source>
</evidence>
<dbReference type="FunFam" id="2.40.10.170:FF:000005">
    <property type="entry name" value="ATP synthase subunit beta"/>
    <property type="match status" value="1"/>
</dbReference>
<comment type="catalytic activity">
    <reaction evidence="12">
        <text>4 Na(+)(in) + ATP + H2O = 4 Na(+)(out) + ADP + phosphate + H(+)</text>
        <dbReference type="Rhea" id="RHEA:58156"/>
        <dbReference type="ChEBI" id="CHEBI:15377"/>
        <dbReference type="ChEBI" id="CHEBI:15378"/>
        <dbReference type="ChEBI" id="CHEBI:29101"/>
        <dbReference type="ChEBI" id="CHEBI:30616"/>
        <dbReference type="ChEBI" id="CHEBI:43474"/>
        <dbReference type="ChEBI" id="CHEBI:456216"/>
        <dbReference type="EC" id="7.2.2.1"/>
    </reaction>
</comment>
<feature type="domain" description="AAA+ ATPase" evidence="15">
    <location>
        <begin position="152"/>
        <end position="423"/>
    </location>
</feature>
<name>A0A250JLI1_9BACT</name>
<comment type="subcellular location">
    <subcellularLocation>
        <location evidence="14">Cell membrane</location>
        <topology evidence="14">Peripheral membrane protein</topology>
    </subcellularLocation>
    <subcellularLocation>
        <location evidence="1">Membrane</location>
    </subcellularLocation>
</comment>
<dbReference type="InterPro" id="IPR004100">
    <property type="entry name" value="ATPase_F1/V1/A1_a/bsu_N"/>
</dbReference>
<dbReference type="Pfam" id="PF02874">
    <property type="entry name" value="ATP-synt_ab_N"/>
    <property type="match status" value="1"/>
</dbReference>
<keyword evidence="8 14" id="KW-0406">Ion transport</keyword>
<keyword evidence="3 14" id="KW-0813">Transport</keyword>
<protein>
    <recommendedName>
        <fullName evidence="14">ATP synthase subunit beta</fullName>
        <ecNumber evidence="14">7.1.2.2</ecNumber>
    </recommendedName>
    <alternativeName>
        <fullName evidence="14">ATP synthase F1 sector subunit beta</fullName>
    </alternativeName>
    <alternativeName>
        <fullName evidence="14">F-ATPase subunit beta</fullName>
    </alternativeName>
</protein>
<dbReference type="Gene3D" id="1.10.1140.10">
    <property type="entry name" value="Bovine Mitochondrial F1-atpase, Atp Synthase Beta Chain, Chain D, domain 3"/>
    <property type="match status" value="1"/>
</dbReference>
<dbReference type="InterPro" id="IPR005722">
    <property type="entry name" value="ATP_synth_F1_bsu"/>
</dbReference>
<evidence type="ECO:0000313" key="16">
    <source>
        <dbReference type="EMBL" id="ATB43986.1"/>
    </source>
</evidence>
<sequence>MSAQVPTVGKVTQVLGPVVDVEFPPGGLPEVFTALKLTNPNISAEQNNLTLEVAQHLGENTVRCISMDSTEGLGRGQPVTNTGSPIQAPVGKATLGRILNVTGEPVDEKGPVAAKESWSIHRAPPPFTEQDVRVQMFETGIKVIDLLAPYTRGGKIGLFGGAGVGKTVLLQELIRNVAVERGGFSVFAGVGERTREGNDLYHEMQESNVIKVDNLEESQVVLVYGQMNEPPGARARVALTALTIAEYFRDVEGRDVLLFVDNIFRFTQAGSEVSALLGRIPSAVGYQPTLATEMGSLQERITSTTKGSVTSVQAIYVPADDLTDPAPATTFAHLDATTVLNRAISELGIYPAVDPLDSTSRILSPDVVGQEHYAVARRVQGILQRYKELQDIIAILGMDELSEDDKMLVARARKIQKFLSQPFHVAEVFTGAKGKYVKLQDTIQGFKEIAEGKHDDLPESSFYMVGGIDEAVEKARKLAAS</sequence>
<evidence type="ECO:0000256" key="9">
    <source>
        <dbReference type="ARBA" id="ARBA00023136"/>
    </source>
</evidence>
<evidence type="ECO:0000256" key="5">
    <source>
        <dbReference type="ARBA" id="ARBA00022781"/>
    </source>
</evidence>
<dbReference type="InterPro" id="IPR050053">
    <property type="entry name" value="ATPase_alpha/beta_chains"/>
</dbReference>
<dbReference type="EMBL" id="CP022098">
    <property type="protein sequence ID" value="ATB43986.1"/>
    <property type="molecule type" value="Genomic_DNA"/>
</dbReference>
<comment type="function">
    <text evidence="14">Produces ATP from ADP in the presence of a proton gradient across the membrane. The catalytic sites are hosted primarily by the beta subunits.</text>
</comment>
<dbReference type="InterPro" id="IPR055190">
    <property type="entry name" value="ATP-synt_VA_C"/>
</dbReference>
<dbReference type="SUPFAM" id="SSF47917">
    <property type="entry name" value="C-terminal domain of alpha and beta subunits of F1 ATP synthase"/>
    <property type="match status" value="1"/>
</dbReference>
<keyword evidence="4 14" id="KW-0547">Nucleotide-binding</keyword>
<feature type="binding site" evidence="14">
    <location>
        <begin position="160"/>
        <end position="167"/>
    </location>
    <ligand>
        <name>ATP</name>
        <dbReference type="ChEBI" id="CHEBI:30616"/>
    </ligand>
</feature>
<dbReference type="InterPro" id="IPR003593">
    <property type="entry name" value="AAA+_ATPase"/>
</dbReference>
<evidence type="ECO:0000256" key="4">
    <source>
        <dbReference type="ARBA" id="ARBA00022741"/>
    </source>
</evidence>
<evidence type="ECO:0000256" key="11">
    <source>
        <dbReference type="ARBA" id="ARBA00023310"/>
    </source>
</evidence>
<comment type="function">
    <text evidence="13">Produces ATP from ADP in the presence of a sodium ion gradient across the membrane. The beta chain is the catalytic subunit.</text>
</comment>